<evidence type="ECO:0000313" key="4">
    <source>
        <dbReference type="EMBL" id="EDM25808.1"/>
    </source>
</evidence>
<dbReference type="AlphaFoldDB" id="A6DR61"/>
<feature type="domain" description="GFO/IDH/MocA-like oxidoreductase" evidence="3">
    <location>
        <begin position="136"/>
        <end position="258"/>
    </location>
</feature>
<dbReference type="InterPro" id="IPR000683">
    <property type="entry name" value="Gfo/Idh/MocA-like_OxRdtase_N"/>
</dbReference>
<evidence type="ECO:0000256" key="1">
    <source>
        <dbReference type="ARBA" id="ARBA00023002"/>
    </source>
</evidence>
<evidence type="ECO:0000259" key="2">
    <source>
        <dbReference type="Pfam" id="PF01408"/>
    </source>
</evidence>
<sequence>MKKAKIGLGVIGISAENMGSTMFLLKDEADLRYSLEAICSNEEGIHDLAKEKTVPFATMDYRELVEHPQVDVVAVYSPDGLHAEHCLAALEAGKHVICTKPMVTSLEYAKAIVQAVRKSGTKFLLGQTMRFDRQFSALRKFYKEGDLGEIMAAEAYYNHDMRPVYDFTPWRLSMPQDLMYGGVTHPVDILRSFMGDIAEVHCFSTKGKLTPEFPQDNLFFLNLKFDSGAIAQVRGLYDVVEPPSPMMQVTLYGTKATAVAEFSDNGPGRIVYSMDGQKERQEFHFEPEKDLSVYGHGATVIRYMRHLQDCLDKDLPPSPNEIDGAKAVSVAHSAWESSRTGTMQTIFNNF</sequence>
<dbReference type="SUPFAM" id="SSF55347">
    <property type="entry name" value="Glyceraldehyde-3-phosphate dehydrogenase-like, C-terminal domain"/>
    <property type="match status" value="1"/>
</dbReference>
<proteinExistence type="predicted"/>
<evidence type="ECO:0000259" key="3">
    <source>
        <dbReference type="Pfam" id="PF22725"/>
    </source>
</evidence>
<dbReference type="Gene3D" id="3.40.50.720">
    <property type="entry name" value="NAD(P)-binding Rossmann-like Domain"/>
    <property type="match status" value="1"/>
</dbReference>
<dbReference type="eggNOG" id="COG0673">
    <property type="taxonomic scope" value="Bacteria"/>
</dbReference>
<name>A6DR61_9BACT</name>
<gene>
    <name evidence="4" type="ORF">LNTAR_01337</name>
</gene>
<dbReference type="Proteomes" id="UP000004947">
    <property type="component" value="Unassembled WGS sequence"/>
</dbReference>
<dbReference type="STRING" id="313628.LNTAR_01337"/>
<keyword evidence="5" id="KW-1185">Reference proteome</keyword>
<dbReference type="Pfam" id="PF01408">
    <property type="entry name" value="GFO_IDH_MocA"/>
    <property type="match status" value="1"/>
</dbReference>
<dbReference type="InterPro" id="IPR036291">
    <property type="entry name" value="NAD(P)-bd_dom_sf"/>
</dbReference>
<dbReference type="EMBL" id="ABCK01000023">
    <property type="protein sequence ID" value="EDM25808.1"/>
    <property type="molecule type" value="Genomic_DNA"/>
</dbReference>
<dbReference type="Gene3D" id="3.30.360.10">
    <property type="entry name" value="Dihydrodipicolinate Reductase, domain 2"/>
    <property type="match status" value="1"/>
</dbReference>
<feature type="domain" description="Gfo/Idh/MocA-like oxidoreductase N-terminal" evidence="2">
    <location>
        <begin position="9"/>
        <end position="125"/>
    </location>
</feature>
<dbReference type="OrthoDB" id="9815825at2"/>
<comment type="caution">
    <text evidence="4">The sequence shown here is derived from an EMBL/GenBank/DDBJ whole genome shotgun (WGS) entry which is preliminary data.</text>
</comment>
<dbReference type="SUPFAM" id="SSF51735">
    <property type="entry name" value="NAD(P)-binding Rossmann-fold domains"/>
    <property type="match status" value="1"/>
</dbReference>
<dbReference type="PANTHER" id="PTHR43818:SF11">
    <property type="entry name" value="BCDNA.GH03377"/>
    <property type="match status" value="1"/>
</dbReference>
<reference evidence="4 5" key="1">
    <citation type="journal article" date="2010" name="J. Bacteriol.">
        <title>Genome sequence of Lentisphaera araneosa HTCC2155T, the type species of the order Lentisphaerales in the phylum Lentisphaerae.</title>
        <authorList>
            <person name="Thrash J.C."/>
            <person name="Cho J.C."/>
            <person name="Vergin K.L."/>
            <person name="Morris R.M."/>
            <person name="Giovannoni S.J."/>
        </authorList>
    </citation>
    <scope>NUCLEOTIDE SEQUENCE [LARGE SCALE GENOMIC DNA]</scope>
    <source>
        <strain evidence="4 5">HTCC2155</strain>
    </source>
</reference>
<dbReference type="GO" id="GO:0000166">
    <property type="term" value="F:nucleotide binding"/>
    <property type="evidence" value="ECO:0007669"/>
    <property type="project" value="InterPro"/>
</dbReference>
<keyword evidence="1" id="KW-0560">Oxidoreductase</keyword>
<dbReference type="GO" id="GO:0016491">
    <property type="term" value="F:oxidoreductase activity"/>
    <property type="evidence" value="ECO:0007669"/>
    <property type="project" value="UniProtKB-KW"/>
</dbReference>
<protein>
    <submittedName>
        <fullName evidence="4">Lipopolysaccharide biosynthesis protein</fullName>
    </submittedName>
</protein>
<dbReference type="RefSeq" id="WP_007280333.1">
    <property type="nucleotide sequence ID" value="NZ_ABCK01000023.1"/>
</dbReference>
<dbReference type="Pfam" id="PF22725">
    <property type="entry name" value="GFO_IDH_MocA_C3"/>
    <property type="match status" value="1"/>
</dbReference>
<evidence type="ECO:0000313" key="5">
    <source>
        <dbReference type="Proteomes" id="UP000004947"/>
    </source>
</evidence>
<dbReference type="PANTHER" id="PTHR43818">
    <property type="entry name" value="BCDNA.GH03377"/>
    <property type="match status" value="1"/>
</dbReference>
<dbReference type="InterPro" id="IPR055170">
    <property type="entry name" value="GFO_IDH_MocA-like_dom"/>
</dbReference>
<dbReference type="InterPro" id="IPR050463">
    <property type="entry name" value="Gfo/Idh/MocA_oxidrdct_glycsds"/>
</dbReference>
<organism evidence="4 5">
    <name type="scientific">Lentisphaera araneosa HTCC2155</name>
    <dbReference type="NCBI Taxonomy" id="313628"/>
    <lineage>
        <taxon>Bacteria</taxon>
        <taxon>Pseudomonadati</taxon>
        <taxon>Lentisphaerota</taxon>
        <taxon>Lentisphaeria</taxon>
        <taxon>Lentisphaerales</taxon>
        <taxon>Lentisphaeraceae</taxon>
        <taxon>Lentisphaera</taxon>
    </lineage>
</organism>
<accession>A6DR61</accession>